<evidence type="ECO:0000313" key="16">
    <source>
        <dbReference type="EMBL" id="PIG85458.1"/>
    </source>
</evidence>
<dbReference type="SUPFAM" id="SSF52467">
    <property type="entry name" value="DHS-like NAD/FAD-binding domain"/>
    <property type="match status" value="1"/>
</dbReference>
<dbReference type="GO" id="GO:0004737">
    <property type="term" value="F:pyruvate decarboxylase activity"/>
    <property type="evidence" value="ECO:0007669"/>
    <property type="project" value="UniProtKB-EC"/>
</dbReference>
<gene>
    <name evidence="16" type="ORF">AARAC_007069</name>
</gene>
<dbReference type="Proteomes" id="UP000231358">
    <property type="component" value="Unassembled WGS sequence"/>
</dbReference>
<dbReference type="Gene3D" id="3.40.50.1220">
    <property type="entry name" value="TPP-binding domain"/>
    <property type="match status" value="1"/>
</dbReference>
<reference evidence="16 17" key="1">
    <citation type="submission" date="2017-05" db="EMBL/GenBank/DDBJ databases">
        <title>Genome sequence for an aflatoxigenic pathogen of Argentinian peanut, Aspergillus arachidicola.</title>
        <authorList>
            <person name="Moore G."/>
            <person name="Beltz S.B."/>
            <person name="Mack B.M."/>
        </authorList>
    </citation>
    <scope>NUCLEOTIDE SEQUENCE [LARGE SCALE GENOMIC DNA]</scope>
    <source>
        <strain evidence="16 17">CBS 117610</strain>
    </source>
</reference>
<dbReference type="InterPro" id="IPR012110">
    <property type="entry name" value="PDC/IPDC-like"/>
</dbReference>
<dbReference type="GO" id="GO:0000287">
    <property type="term" value="F:magnesium ion binding"/>
    <property type="evidence" value="ECO:0007669"/>
    <property type="project" value="InterPro"/>
</dbReference>
<sequence length="563" mass="62511">MSITLADYLFTRLRQLGIRSIFGVPGDYNLHLLDFVQPSGLAWVGTCNELNAAYAADGYARINGLSALITTFGVGELSAINGIAGAYAEKAPIIHIVGTPARATQDSRALVHHTLADGEFRRFADMASHVTVAQVDLQDPRLVPDQIDWVLREALIHSRPVYLEVPDDMVDVLVDASNLTSMISIPPCPVTGHEQVVLDRILERIYAAKRPLILVDGESRCMDILGDIDKLVKTTNWPAWTTIFGKSLVNEQLPNVYGVYAGSLGDPQWKDYFDSADLILNIGPHYSDTNSQNFTTIPNPAVTITFSNTYIQIDNDIYRDTYPSNILSEILKTLNTSRIPRVTGPAKSAKEVNQFNPSGPITQKDFYRIVNSLIREGDLVLTETGTAAHGGRNMVLPQNTRLFGPATWLSIGYMLPATLGATLAQRERTNNPESRAILFIGDGSLQMTMQEISTMIRENLNVVIIVINNEGYTIERAIHGRKQSYNDIAPWRHAQALGFFGADDKHAKQDYFSAWTWGELDAALRDKRIQNGTGLRMIEVFMGREDVQGALLRLMEKQIADEY</sequence>
<comment type="cofactor">
    <cofactor evidence="11">
        <name>Mg(2+)</name>
        <dbReference type="ChEBI" id="CHEBI:18420"/>
    </cofactor>
    <text evidence="11">Binds 1 Mg(2+) per subunit.</text>
</comment>
<name>A0A2G7FXY9_9EURO</name>
<evidence type="ECO:0000313" key="17">
    <source>
        <dbReference type="Proteomes" id="UP000231358"/>
    </source>
</evidence>
<evidence type="ECO:0000256" key="5">
    <source>
        <dbReference type="ARBA" id="ARBA00014422"/>
    </source>
</evidence>
<evidence type="ECO:0000256" key="4">
    <source>
        <dbReference type="ARBA" id="ARBA00013202"/>
    </source>
</evidence>
<keyword evidence="8 11" id="KW-0460">Magnesium</keyword>
<dbReference type="EMBL" id="NEXV01000324">
    <property type="protein sequence ID" value="PIG85458.1"/>
    <property type="molecule type" value="Genomic_DNA"/>
</dbReference>
<dbReference type="InterPro" id="IPR029061">
    <property type="entry name" value="THDP-binding"/>
</dbReference>
<dbReference type="CDD" id="cd07038">
    <property type="entry name" value="TPP_PYR_PDC_IPDC_like"/>
    <property type="match status" value="1"/>
</dbReference>
<dbReference type="Gene3D" id="3.40.50.970">
    <property type="match status" value="2"/>
</dbReference>
<protein>
    <recommendedName>
        <fullName evidence="5">Pyruvate decarboxylase</fullName>
        <ecNumber evidence="4">4.1.1.1</ecNumber>
    </recommendedName>
</protein>
<proteinExistence type="inferred from homology"/>
<keyword evidence="17" id="KW-1185">Reference proteome</keyword>
<dbReference type="InterPro" id="IPR047213">
    <property type="entry name" value="TPP_PYR_PDC_IPDC-like"/>
</dbReference>
<evidence type="ECO:0000259" key="14">
    <source>
        <dbReference type="Pfam" id="PF02775"/>
    </source>
</evidence>
<feature type="domain" description="Thiamine pyrophosphate enzyme TPP-binding" evidence="14">
    <location>
        <begin position="398"/>
        <end position="478"/>
    </location>
</feature>
<comment type="caution">
    <text evidence="16">The sequence shown here is derived from an EMBL/GenBank/DDBJ whole genome shotgun (WGS) entry which is preliminary data.</text>
</comment>
<dbReference type="CDD" id="cd02005">
    <property type="entry name" value="TPP_PDC_IPDC"/>
    <property type="match status" value="1"/>
</dbReference>
<evidence type="ECO:0000256" key="8">
    <source>
        <dbReference type="ARBA" id="ARBA00022842"/>
    </source>
</evidence>
<evidence type="ECO:0000256" key="7">
    <source>
        <dbReference type="ARBA" id="ARBA00022793"/>
    </source>
</evidence>
<evidence type="ECO:0000259" key="13">
    <source>
        <dbReference type="Pfam" id="PF00205"/>
    </source>
</evidence>
<dbReference type="Pfam" id="PF02776">
    <property type="entry name" value="TPP_enzyme_N"/>
    <property type="match status" value="1"/>
</dbReference>
<evidence type="ECO:0000259" key="15">
    <source>
        <dbReference type="Pfam" id="PF02776"/>
    </source>
</evidence>
<dbReference type="AlphaFoldDB" id="A0A2G7FXY9"/>
<evidence type="ECO:0000256" key="10">
    <source>
        <dbReference type="ARBA" id="ARBA00023239"/>
    </source>
</evidence>
<keyword evidence="6 11" id="KW-0479">Metal-binding</keyword>
<comment type="cofactor">
    <cofactor evidence="2">
        <name>thiamine diphosphate</name>
        <dbReference type="ChEBI" id="CHEBI:58937"/>
    </cofactor>
</comment>
<dbReference type="FunFam" id="3.40.50.970:FF:000024">
    <property type="entry name" value="Pyruvate decarboxylase isozyme"/>
    <property type="match status" value="1"/>
</dbReference>
<feature type="binding site" evidence="11">
    <location>
        <position position="469"/>
    </location>
    <ligand>
        <name>Mg(2+)</name>
        <dbReference type="ChEBI" id="CHEBI:18420"/>
    </ligand>
</feature>
<dbReference type="Pfam" id="PF00205">
    <property type="entry name" value="TPP_enzyme_M"/>
    <property type="match status" value="1"/>
</dbReference>
<dbReference type="InterPro" id="IPR012001">
    <property type="entry name" value="Thiamin_PyroP_enz_TPP-bd_dom"/>
</dbReference>
<feature type="binding site" evidence="11">
    <location>
        <position position="471"/>
    </location>
    <ligand>
        <name>Mg(2+)</name>
        <dbReference type="ChEBI" id="CHEBI:18420"/>
    </ligand>
</feature>
<dbReference type="InterPro" id="IPR047214">
    <property type="entry name" value="TPP_PDC_IPDC"/>
</dbReference>
<feature type="domain" description="Thiamine pyrophosphate enzyme central" evidence="13">
    <location>
        <begin position="198"/>
        <end position="315"/>
    </location>
</feature>
<dbReference type="GO" id="GO:0005634">
    <property type="term" value="C:nucleus"/>
    <property type="evidence" value="ECO:0007669"/>
    <property type="project" value="TreeGrafter"/>
</dbReference>
<dbReference type="STRING" id="656916.A0A2G7FXY9"/>
<dbReference type="GO" id="GO:0000949">
    <property type="term" value="P:aromatic amino acid family catabolic process to alcohol via Ehrlich pathway"/>
    <property type="evidence" value="ECO:0007669"/>
    <property type="project" value="TreeGrafter"/>
</dbReference>
<evidence type="ECO:0000256" key="3">
    <source>
        <dbReference type="ARBA" id="ARBA00007812"/>
    </source>
</evidence>
<dbReference type="SUPFAM" id="SSF52518">
    <property type="entry name" value="Thiamin diphosphate-binding fold (THDP-binding)"/>
    <property type="match status" value="2"/>
</dbReference>
<dbReference type="EC" id="4.1.1.1" evidence="4"/>
<accession>A0A2G7FXY9</accession>
<dbReference type="GO" id="GO:0030976">
    <property type="term" value="F:thiamine pyrophosphate binding"/>
    <property type="evidence" value="ECO:0007669"/>
    <property type="project" value="InterPro"/>
</dbReference>
<feature type="domain" description="Thiamine pyrophosphate enzyme N-terminal TPP-binding" evidence="15">
    <location>
        <begin position="4"/>
        <end position="112"/>
    </location>
</feature>
<comment type="similarity">
    <text evidence="3 12">Belongs to the TPP enzyme family.</text>
</comment>
<evidence type="ECO:0000256" key="9">
    <source>
        <dbReference type="ARBA" id="ARBA00023052"/>
    </source>
</evidence>
<dbReference type="InterPro" id="IPR012000">
    <property type="entry name" value="Thiamin_PyroP_enz_cen_dom"/>
</dbReference>
<dbReference type="Pfam" id="PF02775">
    <property type="entry name" value="TPP_enzyme_C"/>
    <property type="match status" value="1"/>
</dbReference>
<keyword evidence="10" id="KW-0456">Lyase</keyword>
<organism evidence="16 17">
    <name type="scientific">Aspergillus arachidicola</name>
    <dbReference type="NCBI Taxonomy" id="656916"/>
    <lineage>
        <taxon>Eukaryota</taxon>
        <taxon>Fungi</taxon>
        <taxon>Dikarya</taxon>
        <taxon>Ascomycota</taxon>
        <taxon>Pezizomycotina</taxon>
        <taxon>Eurotiomycetes</taxon>
        <taxon>Eurotiomycetidae</taxon>
        <taxon>Eurotiales</taxon>
        <taxon>Aspergillaceae</taxon>
        <taxon>Aspergillus</taxon>
        <taxon>Aspergillus subgen. Circumdati</taxon>
    </lineage>
</organism>
<dbReference type="PIRSF" id="PIRSF036565">
    <property type="entry name" value="Pyruvt_ip_decrb"/>
    <property type="match status" value="1"/>
</dbReference>
<dbReference type="PANTHER" id="PTHR43452">
    <property type="entry name" value="PYRUVATE DECARBOXYLASE"/>
    <property type="match status" value="1"/>
</dbReference>
<dbReference type="GO" id="GO:0005829">
    <property type="term" value="C:cytosol"/>
    <property type="evidence" value="ECO:0007669"/>
    <property type="project" value="TreeGrafter"/>
</dbReference>
<evidence type="ECO:0000256" key="6">
    <source>
        <dbReference type="ARBA" id="ARBA00022723"/>
    </source>
</evidence>
<keyword evidence="9 12" id="KW-0786">Thiamine pyrophosphate</keyword>
<evidence type="ECO:0000256" key="2">
    <source>
        <dbReference type="ARBA" id="ARBA00001964"/>
    </source>
</evidence>
<keyword evidence="7" id="KW-0210">Decarboxylase</keyword>
<comment type="catalytic activity">
    <reaction evidence="1">
        <text>a 2-oxocarboxylate + H(+) = an aldehyde + CO2</text>
        <dbReference type="Rhea" id="RHEA:11628"/>
        <dbReference type="ChEBI" id="CHEBI:15378"/>
        <dbReference type="ChEBI" id="CHEBI:16526"/>
        <dbReference type="ChEBI" id="CHEBI:17478"/>
        <dbReference type="ChEBI" id="CHEBI:35179"/>
        <dbReference type="EC" id="4.1.1.1"/>
    </reaction>
</comment>
<dbReference type="InterPro" id="IPR011766">
    <property type="entry name" value="TPP_enzyme_TPP-bd"/>
</dbReference>
<dbReference type="InterPro" id="IPR029035">
    <property type="entry name" value="DHS-like_NAD/FAD-binding_dom"/>
</dbReference>
<dbReference type="FunFam" id="3.40.50.970:FF:000019">
    <property type="entry name" value="Pyruvate decarboxylase isozyme"/>
    <property type="match status" value="1"/>
</dbReference>
<dbReference type="PANTHER" id="PTHR43452:SF11">
    <property type="entry name" value="PYRUVATE DECARBOXYLASE"/>
    <property type="match status" value="1"/>
</dbReference>
<evidence type="ECO:0000256" key="1">
    <source>
        <dbReference type="ARBA" id="ARBA00001041"/>
    </source>
</evidence>
<feature type="binding site" evidence="11">
    <location>
        <position position="442"/>
    </location>
    <ligand>
        <name>Mg(2+)</name>
        <dbReference type="ChEBI" id="CHEBI:18420"/>
    </ligand>
</feature>
<evidence type="ECO:0000256" key="11">
    <source>
        <dbReference type="PIRSR" id="PIRSR036565-2"/>
    </source>
</evidence>
<evidence type="ECO:0000256" key="12">
    <source>
        <dbReference type="RuleBase" id="RU362132"/>
    </source>
</evidence>